<organism evidence="1 2">
    <name type="scientific">Pseudorhizobium pelagicum</name>
    <dbReference type="NCBI Taxonomy" id="1509405"/>
    <lineage>
        <taxon>Bacteria</taxon>
        <taxon>Pseudomonadati</taxon>
        <taxon>Pseudomonadota</taxon>
        <taxon>Alphaproteobacteria</taxon>
        <taxon>Hyphomicrobiales</taxon>
        <taxon>Rhizobiaceae</taxon>
        <taxon>Rhizobium/Agrobacterium group</taxon>
        <taxon>Pseudorhizobium</taxon>
    </lineage>
</organism>
<proteinExistence type="predicted"/>
<accession>A0A922P492</accession>
<dbReference type="Proteomes" id="UP000052167">
    <property type="component" value="Unassembled WGS sequence"/>
</dbReference>
<evidence type="ECO:0000313" key="2">
    <source>
        <dbReference type="Proteomes" id="UP000052167"/>
    </source>
</evidence>
<protein>
    <submittedName>
        <fullName evidence="1">Uncharacterized protein</fullName>
    </submittedName>
</protein>
<dbReference type="RefSeq" id="WP_037164570.1">
    <property type="nucleotide sequence ID" value="NZ_CAJXID010000002.1"/>
</dbReference>
<comment type="caution">
    <text evidence="1">The sequence shown here is derived from an EMBL/GenBank/DDBJ whole genome shotgun (WGS) entry which is preliminary data.</text>
</comment>
<dbReference type="EMBL" id="JOKJ01000008">
    <property type="protein sequence ID" value="KEQ09109.1"/>
    <property type="molecule type" value="Genomic_DNA"/>
</dbReference>
<sequence length="65" mass="7698">MQIEIRSNEFRVFTEVHCELRQAMEKHDRRTAYLAMEELRAMQTNTDWPALRARCNAALSAYSVH</sequence>
<reference evidence="1 2" key="1">
    <citation type="submission" date="2014-06" db="EMBL/GenBank/DDBJ databases">
        <title>Rhizobium pelagicum/R2-400B4.</title>
        <authorList>
            <person name="Kimes N.E."/>
            <person name="Lopez-Perez M."/>
        </authorList>
    </citation>
    <scope>NUCLEOTIDE SEQUENCE [LARGE SCALE GENOMIC DNA]</scope>
    <source>
        <strain evidence="1 2">R2-400B4</strain>
    </source>
</reference>
<evidence type="ECO:0000313" key="1">
    <source>
        <dbReference type="EMBL" id="KEQ09109.1"/>
    </source>
</evidence>
<dbReference type="AlphaFoldDB" id="A0A922P492"/>
<gene>
    <name evidence="1" type="ORF">GV68_25435</name>
</gene>
<name>A0A922P492_9HYPH</name>
<dbReference type="OrthoDB" id="8421585at2"/>
<keyword evidence="2" id="KW-1185">Reference proteome</keyword>